<accession>A0A1H8M7L9</accession>
<feature type="transmembrane region" description="Helical" evidence="1">
    <location>
        <begin position="239"/>
        <end position="257"/>
    </location>
</feature>
<dbReference type="STRING" id="34002.SAMN04489859_103716"/>
<keyword evidence="4" id="KW-1185">Reference proteome</keyword>
<evidence type="ECO:0000313" key="3">
    <source>
        <dbReference type="EMBL" id="SEO13377.1"/>
    </source>
</evidence>
<feature type="transmembrane region" description="Helical" evidence="1">
    <location>
        <begin position="175"/>
        <end position="192"/>
    </location>
</feature>
<keyword evidence="1" id="KW-0812">Transmembrane</keyword>
<feature type="transmembrane region" description="Helical" evidence="1">
    <location>
        <begin position="269"/>
        <end position="287"/>
    </location>
</feature>
<name>A0A1H8M7L9_9RHOB</name>
<gene>
    <name evidence="3" type="ORF">SAMN04489859_103716</name>
</gene>
<dbReference type="AlphaFoldDB" id="A0A1H8M7L9"/>
<feature type="transmembrane region" description="Helical" evidence="1">
    <location>
        <begin position="34"/>
        <end position="59"/>
    </location>
</feature>
<dbReference type="Pfam" id="PF01757">
    <property type="entry name" value="Acyl_transf_3"/>
    <property type="match status" value="1"/>
</dbReference>
<dbReference type="OrthoDB" id="265992at2"/>
<organism evidence="3 4">
    <name type="scientific">Paracoccus alcaliphilus</name>
    <dbReference type="NCBI Taxonomy" id="34002"/>
    <lineage>
        <taxon>Bacteria</taxon>
        <taxon>Pseudomonadati</taxon>
        <taxon>Pseudomonadota</taxon>
        <taxon>Alphaproteobacteria</taxon>
        <taxon>Rhodobacterales</taxon>
        <taxon>Paracoccaceae</taxon>
        <taxon>Paracoccus</taxon>
    </lineage>
</organism>
<feature type="transmembrane region" description="Helical" evidence="1">
    <location>
        <begin position="293"/>
        <end position="311"/>
    </location>
</feature>
<feature type="transmembrane region" description="Helical" evidence="1">
    <location>
        <begin position="140"/>
        <end position="163"/>
    </location>
</feature>
<sequence length="329" mass="36334">MSPRYHALDYLKILLVSGVVLAHAGLMSNHIPQWGYLVGNGLLRATVPTFALLTGAGLFHTMRRGRLRRWSAAMLSVYLIWCVIYAPIWLRDITGPAQLAQRLFFGPMHLWYLAAMLLATAILALVLHGAADAASGRRRVIATVLVTGLAGSFLQFAGFFGWLRLEGDEIRNGLFLIYPFAGLGYLLADWVERHGRDALPSAKVLWLGLAIVIALRLGEAMLDMAVFGTSLGTVPEFPPLAYGFSALLFLAFIRLEVPAPFVDLSTISAVTYLMHMGFILLLLHFGIRNPWLMFWGGLLLPMLIAVALPRLPWLGRRRAAPAPVPRQPE</sequence>
<feature type="domain" description="Acyltransferase 3" evidence="2">
    <location>
        <begin position="6"/>
        <end position="308"/>
    </location>
</feature>
<evidence type="ECO:0000256" key="1">
    <source>
        <dbReference type="SAM" id="Phobius"/>
    </source>
</evidence>
<reference evidence="3 4" key="1">
    <citation type="submission" date="2016-10" db="EMBL/GenBank/DDBJ databases">
        <authorList>
            <person name="de Groot N.N."/>
        </authorList>
    </citation>
    <scope>NUCLEOTIDE SEQUENCE [LARGE SCALE GENOMIC DNA]</scope>
    <source>
        <strain evidence="3 4">DSM 8512</strain>
    </source>
</reference>
<keyword evidence="1" id="KW-1133">Transmembrane helix</keyword>
<dbReference type="RefSeq" id="WP_090616327.1">
    <property type="nucleotide sequence ID" value="NZ_CP067124.1"/>
</dbReference>
<evidence type="ECO:0000259" key="2">
    <source>
        <dbReference type="Pfam" id="PF01757"/>
    </source>
</evidence>
<dbReference type="GO" id="GO:0016747">
    <property type="term" value="F:acyltransferase activity, transferring groups other than amino-acyl groups"/>
    <property type="evidence" value="ECO:0007669"/>
    <property type="project" value="InterPro"/>
</dbReference>
<dbReference type="InterPro" id="IPR002656">
    <property type="entry name" value="Acyl_transf_3_dom"/>
</dbReference>
<proteinExistence type="predicted"/>
<keyword evidence="1" id="KW-0472">Membrane</keyword>
<feature type="transmembrane region" description="Helical" evidence="1">
    <location>
        <begin position="7"/>
        <end position="28"/>
    </location>
</feature>
<dbReference type="Proteomes" id="UP000199054">
    <property type="component" value="Unassembled WGS sequence"/>
</dbReference>
<keyword evidence="3" id="KW-0808">Transferase</keyword>
<feature type="transmembrane region" description="Helical" evidence="1">
    <location>
        <begin position="71"/>
        <end position="90"/>
    </location>
</feature>
<feature type="transmembrane region" description="Helical" evidence="1">
    <location>
        <begin position="204"/>
        <end position="227"/>
    </location>
</feature>
<dbReference type="EMBL" id="FODE01000037">
    <property type="protein sequence ID" value="SEO13377.1"/>
    <property type="molecule type" value="Genomic_DNA"/>
</dbReference>
<protein>
    <submittedName>
        <fullName evidence="3">Acyltransferase family protein</fullName>
    </submittedName>
</protein>
<feature type="transmembrane region" description="Helical" evidence="1">
    <location>
        <begin position="110"/>
        <end position="128"/>
    </location>
</feature>
<evidence type="ECO:0000313" key="4">
    <source>
        <dbReference type="Proteomes" id="UP000199054"/>
    </source>
</evidence>
<keyword evidence="3" id="KW-0012">Acyltransferase</keyword>